<protein>
    <recommendedName>
        <fullName evidence="2">SLH domain-containing protein</fullName>
    </recommendedName>
</protein>
<dbReference type="PROSITE" id="PS51272">
    <property type="entry name" value="SLH"/>
    <property type="match status" value="1"/>
</dbReference>
<reference evidence="3 4" key="1">
    <citation type="submission" date="2016-02" db="EMBL/GenBank/DDBJ databases">
        <title>Comparison of Clostridium stercorarium subspecies using comparative genomics and transcriptomics.</title>
        <authorList>
            <person name="Schellenberg J."/>
            <person name="Thallinger G."/>
            <person name="Levin D.B."/>
            <person name="Zhang X."/>
            <person name="Alvare G."/>
            <person name="Fristensky B."/>
            <person name="Sparling R."/>
        </authorList>
    </citation>
    <scope>NUCLEOTIDE SEQUENCE [LARGE SCALE GENOMIC DNA]</scope>
    <source>
        <strain evidence="3 4">DSM 9219</strain>
    </source>
</reference>
<dbReference type="EMBL" id="CP014673">
    <property type="protein sequence ID" value="ANX00303.1"/>
    <property type="molecule type" value="Genomic_DNA"/>
</dbReference>
<evidence type="ECO:0000313" key="3">
    <source>
        <dbReference type="EMBL" id="ANX00303.1"/>
    </source>
</evidence>
<evidence type="ECO:0000256" key="1">
    <source>
        <dbReference type="ARBA" id="ARBA00022737"/>
    </source>
</evidence>
<dbReference type="RefSeq" id="WP_065820497.1">
    <property type="nucleotide sequence ID" value="NZ_CP014673.1"/>
</dbReference>
<proteinExistence type="predicted"/>
<organism evidence="3 4">
    <name type="scientific">Thermoclostridium stercorarium subsp. leptospartum DSM 9219</name>
    <dbReference type="NCBI Taxonomy" id="1346611"/>
    <lineage>
        <taxon>Bacteria</taxon>
        <taxon>Bacillati</taxon>
        <taxon>Bacillota</taxon>
        <taxon>Clostridia</taxon>
        <taxon>Eubacteriales</taxon>
        <taxon>Oscillospiraceae</taxon>
        <taxon>Thermoclostridium</taxon>
    </lineage>
</organism>
<sequence length="675" mass="75622">MPKGEVNGYIRAAVEMGYITAMPDGLFHPNDSVTYAQIATTLVKLLGYSDEDLTGYWPYNCLSLLENLNVLDGITYKPQDGVTVKELAVIVDRLFKTRMKNGSEYFIDTTPNFKEVIVLKTATVDSSMDQKRIETDNGVFYLDDGIFMPELGYRYTVRTEDNIITAMAGQTLSYEKYSVKEVSADAVVLNNQKKVRLNGNISYYYNGKTIEASEVLGVLKTNSSVIIASRNGSEIYGVVFDPVYSAPKIITASMTGDALERLYFGKFIDRNGKKINPSQLEVNDVVYEITDIWGNNGYVVVYDNEVSGEITNISPNLMAPESIELGGVSYQLDSSFPVEKINKSGTIEVGQTVTLFLGKDNKVVDAVLSGTGENDNYVLVLNAYTEKSQEIENYGEKLYFVTLLHTDGSIKTYLAKKDMSALKGDLATYSIIETGEDYDTVSLTAVEYLPRKTHEIFKDERKIDNLYVADNVVIFNMINNVYGRNSDAEILKWSDLPSGKIEASKLKYIHTTGDFMDIDVLYFDNILDEGIYYGLVTDYRTEYKKSGEIKTVTQTITMLVKGEEYTYETGEPISGIIKGAVLKLRMSGNTILSVEDIKEPYVTSDEVQASDTSRIRINDTTYKYHRDFAVYQLRTDGTYKRVGTDKITDENTKSVSLYLDKPLSYGGKVVMVIIK</sequence>
<name>A0A1B1YHS4_THEST</name>
<dbReference type="InterPro" id="IPR001119">
    <property type="entry name" value="SLH_dom"/>
</dbReference>
<evidence type="ECO:0000313" key="4">
    <source>
        <dbReference type="Proteomes" id="UP000092931"/>
    </source>
</evidence>
<evidence type="ECO:0000259" key="2">
    <source>
        <dbReference type="PROSITE" id="PS51272"/>
    </source>
</evidence>
<dbReference type="Pfam" id="PF00395">
    <property type="entry name" value="SLH"/>
    <property type="match status" value="1"/>
</dbReference>
<dbReference type="AlphaFoldDB" id="A0A1B1YHS4"/>
<dbReference type="Proteomes" id="UP000092931">
    <property type="component" value="Chromosome"/>
</dbReference>
<accession>A0A1B1YHS4</accession>
<gene>
    <name evidence="3" type="ORF">CSTERLE_01205</name>
</gene>
<feature type="domain" description="SLH" evidence="2">
    <location>
        <begin position="1"/>
        <end position="56"/>
    </location>
</feature>
<keyword evidence="1" id="KW-0677">Repeat</keyword>